<dbReference type="Gene3D" id="1.10.3210.10">
    <property type="entry name" value="Hypothetical protein af1432"/>
    <property type="match status" value="1"/>
</dbReference>
<protein>
    <submittedName>
        <fullName evidence="3">Diguanylate phosphodiesterase</fullName>
    </submittedName>
</protein>
<dbReference type="InterPro" id="IPR052340">
    <property type="entry name" value="RNase_Y/CdgJ"/>
</dbReference>
<dbReference type="EMBL" id="JXSU01000007">
    <property type="protein sequence ID" value="KIS22467.1"/>
    <property type="molecule type" value="Genomic_DNA"/>
</dbReference>
<dbReference type="InterPro" id="IPR035919">
    <property type="entry name" value="EAL_sf"/>
</dbReference>
<dbReference type="PROSITE" id="PS50883">
    <property type="entry name" value="EAL"/>
    <property type="match status" value="1"/>
</dbReference>
<sequence length="403" mass="46567">MDTFVARQPIFDINENVVAYELLFRTNNEDNKFNNIDGDIATSKVIINSFLLIGIKNLTDGKKAFINFTENLILNDIASLLPKEYVTIEILENVTPSKAIICSCKKLKQEGYTIALDDFVLMDNLKELIKLADIIKIDFTITKGAERKEIIDKILEINNRIKFLAEKIETREEFTAAASMGYSLFQGYFFSKPTIFNEKDIPIHSTTKYKILKEINKESIDFNYLEELIKTDLSLYYKLLKFINSSFSFKKNITSVKKAIALIGEKQTIRFISFILVYDITSNNKEYVKTTLVRAKFLDLLSKKTNYINKSDELFFMGLFYGIEDFLNKPLKDILHDLPISEDTKSALLGKKNKLNYILNLVLNYEKGKWKKVNAICKHLNLSPNELTTIYINALNWTNKFNL</sequence>
<feature type="domain" description="HDOD" evidence="2">
    <location>
        <begin position="201"/>
        <end position="386"/>
    </location>
</feature>
<evidence type="ECO:0000313" key="4">
    <source>
        <dbReference type="Proteomes" id="UP000032250"/>
    </source>
</evidence>
<dbReference type="InterPro" id="IPR014408">
    <property type="entry name" value="dGMP_Pdiesterase_EAL/HD-GYP"/>
</dbReference>
<dbReference type="Proteomes" id="UP000032250">
    <property type="component" value="Unassembled WGS sequence"/>
</dbReference>
<dbReference type="OrthoDB" id="9804751at2"/>
<dbReference type="PROSITE" id="PS51833">
    <property type="entry name" value="HDOD"/>
    <property type="match status" value="1"/>
</dbReference>
<dbReference type="PANTHER" id="PTHR33525">
    <property type="match status" value="1"/>
</dbReference>
<evidence type="ECO:0000259" key="1">
    <source>
        <dbReference type="PROSITE" id="PS50883"/>
    </source>
</evidence>
<dbReference type="Pfam" id="PF00563">
    <property type="entry name" value="EAL"/>
    <property type="match status" value="1"/>
</dbReference>
<dbReference type="SUPFAM" id="SSF141868">
    <property type="entry name" value="EAL domain-like"/>
    <property type="match status" value="1"/>
</dbReference>
<dbReference type="InterPro" id="IPR013976">
    <property type="entry name" value="HDOD"/>
</dbReference>
<dbReference type="PANTHER" id="PTHR33525:SF4">
    <property type="entry name" value="CYCLIC DI-GMP PHOSPHODIESTERASE CDGJ"/>
    <property type="match status" value="1"/>
</dbReference>
<reference evidence="3 4" key="1">
    <citation type="submission" date="2014-06" db="EMBL/GenBank/DDBJ databases">
        <title>Genome characterization of distinct group I Clostridium botulinum lineages.</title>
        <authorList>
            <person name="Giordani F."/>
            <person name="Anselmo A."/>
            <person name="Fillo S."/>
            <person name="Palozzi A.M."/>
            <person name="Fortunato A."/>
            <person name="Gentile B."/>
            <person name="Ciammaruconi A."/>
            <person name="Anniballi F."/>
            <person name="De Medici D."/>
            <person name="Lista F."/>
        </authorList>
    </citation>
    <scope>NUCLEOTIDE SEQUENCE [LARGE SCALE GENOMIC DNA]</scope>
    <source>
        <strain evidence="3 4">B2 450</strain>
    </source>
</reference>
<dbReference type="SMART" id="SM00052">
    <property type="entry name" value="EAL"/>
    <property type="match status" value="1"/>
</dbReference>
<dbReference type="RefSeq" id="WP_043031238.1">
    <property type="nucleotide sequence ID" value="NZ_JXSU01000007.1"/>
</dbReference>
<dbReference type="PIRSF" id="PIRSF003180">
    <property type="entry name" value="DiGMPpdiest_YuxH"/>
    <property type="match status" value="1"/>
</dbReference>
<gene>
    <name evidence="3" type="ORF">N495_02305</name>
</gene>
<organism evidence="3 4">
    <name type="scientific">Clostridium botulinum B2 450</name>
    <dbReference type="NCBI Taxonomy" id="1379739"/>
    <lineage>
        <taxon>Bacteria</taxon>
        <taxon>Bacillati</taxon>
        <taxon>Bacillota</taxon>
        <taxon>Clostridia</taxon>
        <taxon>Eubacteriales</taxon>
        <taxon>Clostridiaceae</taxon>
        <taxon>Clostridium</taxon>
    </lineage>
</organism>
<name>A0A0D1BRQ2_CLOBO</name>
<dbReference type="InterPro" id="IPR001633">
    <property type="entry name" value="EAL_dom"/>
</dbReference>
<dbReference type="Pfam" id="PF08668">
    <property type="entry name" value="HDOD"/>
    <property type="match status" value="1"/>
</dbReference>
<proteinExistence type="predicted"/>
<dbReference type="HOGENOM" id="CLU_044951_2_0_9"/>
<comment type="caution">
    <text evidence="3">The sequence shown here is derived from an EMBL/GenBank/DDBJ whole genome shotgun (WGS) entry which is preliminary data.</text>
</comment>
<dbReference type="Gene3D" id="3.20.20.450">
    <property type="entry name" value="EAL domain"/>
    <property type="match status" value="1"/>
</dbReference>
<dbReference type="SUPFAM" id="SSF109604">
    <property type="entry name" value="HD-domain/PDEase-like"/>
    <property type="match status" value="1"/>
</dbReference>
<accession>A0A0D1BRQ2</accession>
<dbReference type="PATRIC" id="fig|1379739.3.peg.766"/>
<evidence type="ECO:0000313" key="3">
    <source>
        <dbReference type="EMBL" id="KIS22467.1"/>
    </source>
</evidence>
<evidence type="ECO:0000259" key="2">
    <source>
        <dbReference type="PROSITE" id="PS51833"/>
    </source>
</evidence>
<dbReference type="AlphaFoldDB" id="A0A0D1BRQ2"/>
<feature type="domain" description="EAL" evidence="1">
    <location>
        <begin position="1"/>
        <end position="207"/>
    </location>
</feature>